<name>A0AAV4MLF1_9ARAC</name>
<evidence type="ECO:0000313" key="1">
    <source>
        <dbReference type="EMBL" id="GIX72635.1"/>
    </source>
</evidence>
<protein>
    <submittedName>
        <fullName evidence="1">Uncharacterized protein</fullName>
    </submittedName>
</protein>
<organism evidence="1 2">
    <name type="scientific">Caerostris darwini</name>
    <dbReference type="NCBI Taxonomy" id="1538125"/>
    <lineage>
        <taxon>Eukaryota</taxon>
        <taxon>Metazoa</taxon>
        <taxon>Ecdysozoa</taxon>
        <taxon>Arthropoda</taxon>
        <taxon>Chelicerata</taxon>
        <taxon>Arachnida</taxon>
        <taxon>Araneae</taxon>
        <taxon>Araneomorphae</taxon>
        <taxon>Entelegynae</taxon>
        <taxon>Araneoidea</taxon>
        <taxon>Araneidae</taxon>
        <taxon>Caerostris</taxon>
    </lineage>
</organism>
<dbReference type="EMBL" id="BPLQ01000549">
    <property type="protein sequence ID" value="GIX72635.1"/>
    <property type="molecule type" value="Genomic_DNA"/>
</dbReference>
<keyword evidence="2" id="KW-1185">Reference proteome</keyword>
<evidence type="ECO:0000313" key="2">
    <source>
        <dbReference type="Proteomes" id="UP001054837"/>
    </source>
</evidence>
<comment type="caution">
    <text evidence="1">The sequence shown here is derived from an EMBL/GenBank/DDBJ whole genome shotgun (WGS) entry which is preliminary data.</text>
</comment>
<gene>
    <name evidence="1" type="ORF">CDAR_210481</name>
</gene>
<accession>A0AAV4MLF1</accession>
<reference evidence="1 2" key="1">
    <citation type="submission" date="2021-06" db="EMBL/GenBank/DDBJ databases">
        <title>Caerostris darwini draft genome.</title>
        <authorList>
            <person name="Kono N."/>
            <person name="Arakawa K."/>
        </authorList>
    </citation>
    <scope>NUCLEOTIDE SEQUENCE [LARGE SCALE GENOMIC DNA]</scope>
</reference>
<dbReference type="AlphaFoldDB" id="A0AAV4MLF1"/>
<proteinExistence type="predicted"/>
<sequence>MNQVYSGVVVMNQIHYLKRVSICWYQCNFGTRASRGSIWGVFTLLPPPEPSEMSFRLTYLNDPPLPPENTNFQLRNFCWISSQRVCPILLETQLIIHQAPIFYTSRNNNTV</sequence>
<dbReference type="Proteomes" id="UP001054837">
    <property type="component" value="Unassembled WGS sequence"/>
</dbReference>